<dbReference type="InterPro" id="IPR036619">
    <property type="entry name" value="NinB_sf"/>
</dbReference>
<dbReference type="Pfam" id="PF05772">
    <property type="entry name" value="NinB"/>
    <property type="match status" value="1"/>
</dbReference>
<protein>
    <submittedName>
        <fullName evidence="1">Recombination protein NinB</fullName>
    </submittedName>
</protein>
<dbReference type="KEGG" id="eaz:JHT90_11955"/>
<dbReference type="Proteomes" id="UP000595278">
    <property type="component" value="Chromosome"/>
</dbReference>
<name>A0A974NEN4_9GAMM</name>
<reference evidence="1 2" key="1">
    <citation type="submission" date="2021-01" db="EMBL/GenBank/DDBJ databases">
        <title>Entomomonas sp. F2A isolated from a house cricket (Acheta domesticus).</title>
        <authorList>
            <person name="Spergser J."/>
            <person name="Busse H.-J."/>
        </authorList>
    </citation>
    <scope>NUCLEOTIDE SEQUENCE [LARGE SCALE GENOMIC DNA]</scope>
    <source>
        <strain evidence="1 2">F2A</strain>
    </source>
</reference>
<dbReference type="InterPro" id="IPR008711">
    <property type="entry name" value="Recombinase_NinB"/>
</dbReference>
<evidence type="ECO:0000313" key="1">
    <source>
        <dbReference type="EMBL" id="QQP85092.1"/>
    </source>
</evidence>
<dbReference type="SUPFAM" id="SSF103370">
    <property type="entry name" value="NinB"/>
    <property type="match status" value="1"/>
</dbReference>
<proteinExistence type="predicted"/>
<gene>
    <name evidence="1" type="ORF">JHT90_11955</name>
</gene>
<dbReference type="AlphaFoldDB" id="A0A974NEN4"/>
<organism evidence="1 2">
    <name type="scientific">Entomomonas asaccharolytica</name>
    <dbReference type="NCBI Taxonomy" id="2785331"/>
    <lineage>
        <taxon>Bacteria</taxon>
        <taxon>Pseudomonadati</taxon>
        <taxon>Pseudomonadota</taxon>
        <taxon>Gammaproteobacteria</taxon>
        <taxon>Pseudomonadales</taxon>
        <taxon>Pseudomonadaceae</taxon>
        <taxon>Entomomonas</taxon>
    </lineage>
</organism>
<accession>A0A974NEN4</accession>
<evidence type="ECO:0000313" key="2">
    <source>
        <dbReference type="Proteomes" id="UP000595278"/>
    </source>
</evidence>
<keyword evidence="2" id="KW-1185">Reference proteome</keyword>
<dbReference type="Gene3D" id="1.10.3790.10">
    <property type="entry name" value="NinB"/>
    <property type="match status" value="1"/>
</dbReference>
<dbReference type="RefSeq" id="WP_201091248.1">
    <property type="nucleotide sequence ID" value="NZ_CP067393.1"/>
</dbReference>
<dbReference type="EMBL" id="CP067393">
    <property type="protein sequence ID" value="QQP85092.1"/>
    <property type="molecule type" value="Genomic_DNA"/>
</dbReference>
<sequence length="152" mass="17782">MNCKAMEKKELTIKNEFDKNSFINFFIALDLTIPKKIIIEDQKNSRTAAQNRLLWLWNNEIQKFMFDHSGITASAFDWHETMVERLCPTVNKEIILPNGETVSIQERTRTSKFNTKKMTEYLEMLDAYCASFGLLLPHPQDLMNAIYGKRNI</sequence>